<feature type="region of interest" description="Disordered" evidence="1">
    <location>
        <begin position="76"/>
        <end position="205"/>
    </location>
</feature>
<sequence length="205" mass="22958">MAPPSALSCCGLLRRCTPACSPPPSPTPGLHHPLRYDRRRWAVLPQQEEESGGRLTKLFVEMRKKAQGYAAVAAYARESTARPSHAATPTPIPTPDRSTRRAQFQQYPTPYILQAEQEPHPTLPPGIKHDQDPQHTPSNASVPASRPKTTIQPLYYHQQQEQQHREPQAEEAEWQIRQENGAAGLQDYIHGHDSPIPKEHSTPNV</sequence>
<dbReference type="Proteomes" id="UP000799438">
    <property type="component" value="Unassembled WGS sequence"/>
</dbReference>
<evidence type="ECO:0000313" key="2">
    <source>
        <dbReference type="EMBL" id="KAF2137293.1"/>
    </source>
</evidence>
<gene>
    <name evidence="2" type="ORF">K452DRAFT_312461</name>
</gene>
<feature type="compositionally biased region" description="Basic and acidic residues" evidence="1">
    <location>
        <begin position="189"/>
        <end position="205"/>
    </location>
</feature>
<reference evidence="2" key="1">
    <citation type="journal article" date="2020" name="Stud. Mycol.">
        <title>101 Dothideomycetes genomes: a test case for predicting lifestyles and emergence of pathogens.</title>
        <authorList>
            <person name="Haridas S."/>
            <person name="Albert R."/>
            <person name="Binder M."/>
            <person name="Bloem J."/>
            <person name="Labutti K."/>
            <person name="Salamov A."/>
            <person name="Andreopoulos B."/>
            <person name="Baker S."/>
            <person name="Barry K."/>
            <person name="Bills G."/>
            <person name="Bluhm B."/>
            <person name="Cannon C."/>
            <person name="Castanera R."/>
            <person name="Culley D."/>
            <person name="Daum C."/>
            <person name="Ezra D."/>
            <person name="Gonzalez J."/>
            <person name="Henrissat B."/>
            <person name="Kuo A."/>
            <person name="Liang C."/>
            <person name="Lipzen A."/>
            <person name="Lutzoni F."/>
            <person name="Magnuson J."/>
            <person name="Mondo S."/>
            <person name="Nolan M."/>
            <person name="Ohm R."/>
            <person name="Pangilinan J."/>
            <person name="Park H.-J."/>
            <person name="Ramirez L."/>
            <person name="Alfaro M."/>
            <person name="Sun H."/>
            <person name="Tritt A."/>
            <person name="Yoshinaga Y."/>
            <person name="Zwiers L.-H."/>
            <person name="Turgeon B."/>
            <person name="Goodwin S."/>
            <person name="Spatafora J."/>
            <person name="Crous P."/>
            <person name="Grigoriev I."/>
        </authorList>
    </citation>
    <scope>NUCLEOTIDE SEQUENCE</scope>
    <source>
        <strain evidence="2">CBS 121167</strain>
    </source>
</reference>
<name>A0A6A6B1P4_9PEZI</name>
<evidence type="ECO:0000256" key="1">
    <source>
        <dbReference type="SAM" id="MobiDB-lite"/>
    </source>
</evidence>
<feature type="compositionally biased region" description="Low complexity" evidence="1">
    <location>
        <begin position="152"/>
        <end position="161"/>
    </location>
</feature>
<accession>A0A6A6B1P4</accession>
<evidence type="ECO:0000313" key="3">
    <source>
        <dbReference type="Proteomes" id="UP000799438"/>
    </source>
</evidence>
<proteinExistence type="predicted"/>
<dbReference type="EMBL" id="ML995504">
    <property type="protein sequence ID" value="KAF2137293.1"/>
    <property type="molecule type" value="Genomic_DNA"/>
</dbReference>
<keyword evidence="3" id="KW-1185">Reference proteome</keyword>
<dbReference type="AlphaFoldDB" id="A0A6A6B1P4"/>
<protein>
    <submittedName>
        <fullName evidence="2">Uncharacterized protein</fullName>
    </submittedName>
</protein>
<dbReference type="GeneID" id="54301057"/>
<organism evidence="2 3">
    <name type="scientific">Aplosporella prunicola CBS 121167</name>
    <dbReference type="NCBI Taxonomy" id="1176127"/>
    <lineage>
        <taxon>Eukaryota</taxon>
        <taxon>Fungi</taxon>
        <taxon>Dikarya</taxon>
        <taxon>Ascomycota</taxon>
        <taxon>Pezizomycotina</taxon>
        <taxon>Dothideomycetes</taxon>
        <taxon>Dothideomycetes incertae sedis</taxon>
        <taxon>Botryosphaeriales</taxon>
        <taxon>Aplosporellaceae</taxon>
        <taxon>Aplosporella</taxon>
    </lineage>
</organism>
<dbReference type="RefSeq" id="XP_033393011.1">
    <property type="nucleotide sequence ID" value="XM_033543560.1"/>
</dbReference>
<feature type="compositionally biased region" description="Polar residues" evidence="1">
    <location>
        <begin position="134"/>
        <end position="151"/>
    </location>
</feature>